<feature type="compositionally biased region" description="Polar residues" evidence="1">
    <location>
        <begin position="106"/>
        <end position="116"/>
    </location>
</feature>
<feature type="compositionally biased region" description="Basic and acidic residues" evidence="1">
    <location>
        <begin position="12"/>
        <end position="27"/>
    </location>
</feature>
<evidence type="ECO:0000313" key="2">
    <source>
        <dbReference type="EMBL" id="KAK0577336.1"/>
    </source>
</evidence>
<dbReference type="Proteomes" id="UP001168877">
    <property type="component" value="Unassembled WGS sequence"/>
</dbReference>
<accession>A0AA39RMR7</accession>
<proteinExistence type="predicted"/>
<gene>
    <name evidence="2" type="ORF">LWI29_031499</name>
</gene>
<dbReference type="EMBL" id="JAUESC010000386">
    <property type="protein sequence ID" value="KAK0577336.1"/>
    <property type="molecule type" value="Genomic_DNA"/>
</dbReference>
<feature type="compositionally biased region" description="Polar residues" evidence="1">
    <location>
        <begin position="1"/>
        <end position="11"/>
    </location>
</feature>
<evidence type="ECO:0000313" key="3">
    <source>
        <dbReference type="Proteomes" id="UP001168877"/>
    </source>
</evidence>
<feature type="region of interest" description="Disordered" evidence="1">
    <location>
        <begin position="99"/>
        <end position="125"/>
    </location>
</feature>
<protein>
    <submittedName>
        <fullName evidence="2">Uncharacterized protein</fullName>
    </submittedName>
</protein>
<reference evidence="2" key="1">
    <citation type="journal article" date="2022" name="Plant J.">
        <title>Strategies of tolerance reflected in two North American maple genomes.</title>
        <authorList>
            <person name="McEvoy S.L."/>
            <person name="Sezen U.U."/>
            <person name="Trouern-Trend A."/>
            <person name="McMahon S.M."/>
            <person name="Schaberg P.G."/>
            <person name="Yang J."/>
            <person name="Wegrzyn J.L."/>
            <person name="Swenson N.G."/>
        </authorList>
    </citation>
    <scope>NUCLEOTIDE SEQUENCE</scope>
    <source>
        <strain evidence="2">NS2018</strain>
    </source>
</reference>
<comment type="caution">
    <text evidence="2">The sequence shown here is derived from an EMBL/GenBank/DDBJ whole genome shotgun (WGS) entry which is preliminary data.</text>
</comment>
<evidence type="ECO:0000256" key="1">
    <source>
        <dbReference type="SAM" id="MobiDB-lite"/>
    </source>
</evidence>
<keyword evidence="3" id="KW-1185">Reference proteome</keyword>
<name>A0AA39RMR7_ACESA</name>
<organism evidence="2 3">
    <name type="scientific">Acer saccharum</name>
    <name type="common">Sugar maple</name>
    <dbReference type="NCBI Taxonomy" id="4024"/>
    <lineage>
        <taxon>Eukaryota</taxon>
        <taxon>Viridiplantae</taxon>
        <taxon>Streptophyta</taxon>
        <taxon>Embryophyta</taxon>
        <taxon>Tracheophyta</taxon>
        <taxon>Spermatophyta</taxon>
        <taxon>Magnoliopsida</taxon>
        <taxon>eudicotyledons</taxon>
        <taxon>Gunneridae</taxon>
        <taxon>Pentapetalae</taxon>
        <taxon>rosids</taxon>
        <taxon>malvids</taxon>
        <taxon>Sapindales</taxon>
        <taxon>Sapindaceae</taxon>
        <taxon>Hippocastanoideae</taxon>
        <taxon>Acereae</taxon>
        <taxon>Acer</taxon>
    </lineage>
</organism>
<dbReference type="AlphaFoldDB" id="A0AA39RMR7"/>
<feature type="region of interest" description="Disordered" evidence="1">
    <location>
        <begin position="1"/>
        <end position="27"/>
    </location>
</feature>
<sequence length="135" mass="14575">MRQVEGGSQTRETSRIHTEPLKGVQVDRETSERVKCVASEGMREVVLHVHGAKSTSSNVDSGEVDGTTVSWRIREPAGKDIVCPIVGEASVLEGHARVELEGGKGNSESQPSQEEFSLSFPPSPFADFLDIHGCD</sequence>
<reference evidence="2" key="2">
    <citation type="submission" date="2023-06" db="EMBL/GenBank/DDBJ databases">
        <authorList>
            <person name="Swenson N.G."/>
            <person name="Wegrzyn J.L."/>
            <person name="Mcevoy S.L."/>
        </authorList>
    </citation>
    <scope>NUCLEOTIDE SEQUENCE</scope>
    <source>
        <strain evidence="2">NS2018</strain>
        <tissue evidence="2">Leaf</tissue>
    </source>
</reference>